<keyword evidence="2" id="KW-1185">Reference proteome</keyword>
<accession>A0ACB8NM97</accession>
<dbReference type="EMBL" id="CM039170">
    <property type="protein sequence ID" value="KAH9799244.1"/>
    <property type="molecule type" value="Genomic_DNA"/>
</dbReference>
<proteinExistence type="predicted"/>
<comment type="caution">
    <text evidence="1">The sequence shown here is derived from an EMBL/GenBank/DDBJ whole genome shotgun (WGS) entry which is preliminary data.</text>
</comment>
<evidence type="ECO:0000313" key="1">
    <source>
        <dbReference type="EMBL" id="KAH9799244.1"/>
    </source>
</evidence>
<sequence>MHQSLVFLCLLAAIFFHHSRGDVGTAARYGPPFLPTACNGNDQSQFPSGNLFAAAGEGIWDNGASCGRQYKLRCISAAVSGTCINNTIQIKIVDRAQSLVSTPSLKGTTIVLSNTAFAAIANPSATVVNVEYIQLEEMIKSMGLVVYRRQLIMIVSRIIQQSEKMKEQV</sequence>
<protein>
    <submittedName>
        <fullName evidence="1">Uncharacterized protein</fullName>
    </submittedName>
</protein>
<gene>
    <name evidence="1" type="ORF">KPL71_000288</name>
</gene>
<name>A0ACB8NM97_CITSI</name>
<dbReference type="Proteomes" id="UP000829398">
    <property type="component" value="Chromosome 1"/>
</dbReference>
<organism evidence="1 2">
    <name type="scientific">Citrus sinensis</name>
    <name type="common">Sweet orange</name>
    <name type="synonym">Citrus aurantium var. sinensis</name>
    <dbReference type="NCBI Taxonomy" id="2711"/>
    <lineage>
        <taxon>Eukaryota</taxon>
        <taxon>Viridiplantae</taxon>
        <taxon>Streptophyta</taxon>
        <taxon>Embryophyta</taxon>
        <taxon>Tracheophyta</taxon>
        <taxon>Spermatophyta</taxon>
        <taxon>Magnoliopsida</taxon>
        <taxon>eudicotyledons</taxon>
        <taxon>Gunneridae</taxon>
        <taxon>Pentapetalae</taxon>
        <taxon>rosids</taxon>
        <taxon>malvids</taxon>
        <taxon>Sapindales</taxon>
        <taxon>Rutaceae</taxon>
        <taxon>Aurantioideae</taxon>
        <taxon>Citrus</taxon>
    </lineage>
</organism>
<reference evidence="2" key="1">
    <citation type="journal article" date="2023" name="Hortic. Res.">
        <title>A chromosome-level phased genome enabling allele-level studies in sweet orange: a case study on citrus Huanglongbing tolerance.</title>
        <authorList>
            <person name="Wu B."/>
            <person name="Yu Q."/>
            <person name="Deng Z."/>
            <person name="Duan Y."/>
            <person name="Luo F."/>
            <person name="Gmitter F. Jr."/>
        </authorList>
    </citation>
    <scope>NUCLEOTIDE SEQUENCE [LARGE SCALE GENOMIC DNA]</scope>
    <source>
        <strain evidence="2">cv. Valencia</strain>
    </source>
</reference>
<evidence type="ECO:0000313" key="2">
    <source>
        <dbReference type="Proteomes" id="UP000829398"/>
    </source>
</evidence>